<dbReference type="GO" id="GO:0005886">
    <property type="term" value="C:plasma membrane"/>
    <property type="evidence" value="ECO:0007669"/>
    <property type="project" value="UniProtKB-SubCell"/>
</dbReference>
<dbReference type="InterPro" id="IPR043428">
    <property type="entry name" value="LivM-like"/>
</dbReference>
<comment type="subcellular location">
    <subcellularLocation>
        <location evidence="1">Cell membrane</location>
        <topology evidence="1">Multi-pass membrane protein</topology>
    </subcellularLocation>
</comment>
<evidence type="ECO:0000256" key="7">
    <source>
        <dbReference type="SAM" id="Phobius"/>
    </source>
</evidence>
<proteinExistence type="predicted"/>
<feature type="transmembrane region" description="Helical" evidence="7">
    <location>
        <begin position="81"/>
        <end position="99"/>
    </location>
</feature>
<dbReference type="AlphaFoldDB" id="A0A1G8MSQ3"/>
<keyword evidence="3 7" id="KW-0812">Transmembrane</keyword>
<dbReference type="Proteomes" id="UP000183263">
    <property type="component" value="Unassembled WGS sequence"/>
</dbReference>
<dbReference type="InterPro" id="IPR001851">
    <property type="entry name" value="ABC_transp_permease"/>
</dbReference>
<feature type="transmembrane region" description="Helical" evidence="7">
    <location>
        <begin position="106"/>
        <end position="124"/>
    </location>
</feature>
<gene>
    <name evidence="8" type="ORF">SAMN05444695_11056</name>
</gene>
<feature type="transmembrane region" description="Helical" evidence="7">
    <location>
        <begin position="225"/>
        <end position="242"/>
    </location>
</feature>
<feature type="compositionally biased region" description="Basic and acidic residues" evidence="6">
    <location>
        <begin position="1"/>
        <end position="10"/>
    </location>
</feature>
<dbReference type="GO" id="GO:0015658">
    <property type="term" value="F:branched-chain amino acid transmembrane transporter activity"/>
    <property type="evidence" value="ECO:0007669"/>
    <property type="project" value="InterPro"/>
</dbReference>
<organism evidence="8 9">
    <name type="scientific">Rhodococcus triatomae</name>
    <dbReference type="NCBI Taxonomy" id="300028"/>
    <lineage>
        <taxon>Bacteria</taxon>
        <taxon>Bacillati</taxon>
        <taxon>Actinomycetota</taxon>
        <taxon>Actinomycetes</taxon>
        <taxon>Mycobacteriales</taxon>
        <taxon>Nocardiaceae</taxon>
        <taxon>Rhodococcus</taxon>
    </lineage>
</organism>
<dbReference type="RefSeq" id="WP_083343193.1">
    <property type="nucleotide sequence ID" value="NZ_CP048813.1"/>
</dbReference>
<evidence type="ECO:0000256" key="5">
    <source>
        <dbReference type="ARBA" id="ARBA00023136"/>
    </source>
</evidence>
<evidence type="ECO:0000313" key="8">
    <source>
        <dbReference type="EMBL" id="SDI70867.1"/>
    </source>
</evidence>
<accession>A0A1G8MSQ3</accession>
<evidence type="ECO:0000313" key="9">
    <source>
        <dbReference type="Proteomes" id="UP000183263"/>
    </source>
</evidence>
<reference evidence="8 9" key="1">
    <citation type="submission" date="2016-10" db="EMBL/GenBank/DDBJ databases">
        <authorList>
            <person name="de Groot N.N."/>
        </authorList>
    </citation>
    <scope>NUCLEOTIDE SEQUENCE [LARGE SCALE GENOMIC DNA]</scope>
    <source>
        <strain evidence="8 9">DSM 44892</strain>
    </source>
</reference>
<evidence type="ECO:0000256" key="2">
    <source>
        <dbReference type="ARBA" id="ARBA00022475"/>
    </source>
</evidence>
<dbReference type="PANTHER" id="PTHR30482">
    <property type="entry name" value="HIGH-AFFINITY BRANCHED-CHAIN AMINO ACID TRANSPORT SYSTEM PERMEASE"/>
    <property type="match status" value="1"/>
</dbReference>
<dbReference type="EMBL" id="FNDN01000010">
    <property type="protein sequence ID" value="SDI70867.1"/>
    <property type="molecule type" value="Genomic_DNA"/>
</dbReference>
<sequence>MTVAEKDTDGHATLGLSGRDHDARRGRARAPRSLGWGRPRLYTGYGREQGLWNTPTKAWWTFGAIVLALAAPFFLSTDLTMLFALAAVYAIGGIGLNLLTGYAGQISLGHAFFVGAGAYTAAVFGGESSSRVWGLGWDMALWLPLSAIIPGLLGLLFAPLASRVRGLYLATLTLALLMLGEHVFREWRSVTGGAGVGRAPATLTLFGADLTATYRIGPLLMTRQVTLYLICLVLLVVLALAARNLARSKVGRSFAAVRDRDIAAEIMGVPLQRTKTLAFALSSAYAGVCGALLSVVIGRISPDRWNLLLSIDFLAIVLIGGMATVSGSLIGAAFVVLLPRLIEETAHLLPFITGQGVSGAGLTVDEFKTVVFGLLIVLFVVLEPRGLFGLWARIRNYFRAWPFSY</sequence>
<dbReference type="PANTHER" id="PTHR30482:SF5">
    <property type="entry name" value="ABC TRANSPORTER PERMEASE PROTEIN"/>
    <property type="match status" value="1"/>
</dbReference>
<feature type="region of interest" description="Disordered" evidence="6">
    <location>
        <begin position="1"/>
        <end position="31"/>
    </location>
</feature>
<feature type="transmembrane region" description="Helical" evidence="7">
    <location>
        <begin position="58"/>
        <end position="75"/>
    </location>
</feature>
<dbReference type="CDD" id="cd06581">
    <property type="entry name" value="TM_PBP1_LivM_like"/>
    <property type="match status" value="1"/>
</dbReference>
<dbReference type="Pfam" id="PF02653">
    <property type="entry name" value="BPD_transp_2"/>
    <property type="match status" value="1"/>
</dbReference>
<keyword evidence="5 7" id="KW-0472">Membrane</keyword>
<feature type="transmembrane region" description="Helical" evidence="7">
    <location>
        <begin position="277"/>
        <end position="301"/>
    </location>
</feature>
<keyword evidence="4 7" id="KW-1133">Transmembrane helix</keyword>
<name>A0A1G8MSQ3_9NOCA</name>
<feature type="transmembrane region" description="Helical" evidence="7">
    <location>
        <begin position="313"/>
        <end position="338"/>
    </location>
</feature>
<feature type="transmembrane region" description="Helical" evidence="7">
    <location>
        <begin position="139"/>
        <end position="160"/>
    </location>
</feature>
<protein>
    <submittedName>
        <fullName evidence="8">Branched-chain amino acid transport system permease protein</fullName>
    </submittedName>
</protein>
<feature type="transmembrane region" description="Helical" evidence="7">
    <location>
        <begin position="345"/>
        <end position="364"/>
    </location>
</feature>
<evidence type="ECO:0000256" key="6">
    <source>
        <dbReference type="SAM" id="MobiDB-lite"/>
    </source>
</evidence>
<keyword evidence="9" id="KW-1185">Reference proteome</keyword>
<keyword evidence="2" id="KW-1003">Cell membrane</keyword>
<feature type="transmembrane region" description="Helical" evidence="7">
    <location>
        <begin position="167"/>
        <end position="184"/>
    </location>
</feature>
<evidence type="ECO:0000256" key="3">
    <source>
        <dbReference type="ARBA" id="ARBA00022692"/>
    </source>
</evidence>
<evidence type="ECO:0000256" key="1">
    <source>
        <dbReference type="ARBA" id="ARBA00004651"/>
    </source>
</evidence>
<dbReference type="OrthoDB" id="9814461at2"/>
<feature type="transmembrane region" description="Helical" evidence="7">
    <location>
        <begin position="370"/>
        <end position="392"/>
    </location>
</feature>
<evidence type="ECO:0000256" key="4">
    <source>
        <dbReference type="ARBA" id="ARBA00022989"/>
    </source>
</evidence>